<dbReference type="EMBL" id="JAJEWP010000007">
    <property type="protein sequence ID" value="MCC2618153.1"/>
    <property type="molecule type" value="Genomic_DNA"/>
</dbReference>
<evidence type="ECO:0000256" key="4">
    <source>
        <dbReference type="ARBA" id="ARBA00023163"/>
    </source>
</evidence>
<dbReference type="PANTHER" id="PTHR30118">
    <property type="entry name" value="HTH-TYPE TRANSCRIPTIONAL REGULATOR LEUO-RELATED"/>
    <property type="match status" value="1"/>
</dbReference>
<name>A0ABS8GCP4_9ALTE</name>
<reference evidence="6 7" key="1">
    <citation type="submission" date="2021-10" db="EMBL/GenBank/DDBJ databases">
        <title>Draft genome of Aestuariibacter halophilus JC2043.</title>
        <authorList>
            <person name="Emsley S.A."/>
            <person name="Pfannmuller K.M."/>
            <person name="Ushijima B."/>
            <person name="Saw J.H."/>
            <person name="Videau P."/>
        </authorList>
    </citation>
    <scope>NUCLEOTIDE SEQUENCE [LARGE SCALE GENOMIC DNA]</scope>
    <source>
        <strain evidence="6 7">JC2043</strain>
    </source>
</reference>
<dbReference type="InterPro" id="IPR036388">
    <property type="entry name" value="WH-like_DNA-bd_sf"/>
</dbReference>
<dbReference type="InterPro" id="IPR036390">
    <property type="entry name" value="WH_DNA-bd_sf"/>
</dbReference>
<dbReference type="InterPro" id="IPR000847">
    <property type="entry name" value="LysR_HTH_N"/>
</dbReference>
<gene>
    <name evidence="6" type="ORF">LJ739_17995</name>
</gene>
<comment type="caution">
    <text evidence="6">The sequence shown here is derived from an EMBL/GenBank/DDBJ whole genome shotgun (WGS) entry which is preliminary data.</text>
</comment>
<dbReference type="CDD" id="cd08417">
    <property type="entry name" value="PBP2_Nitroaromatics_like"/>
    <property type="match status" value="1"/>
</dbReference>
<keyword evidence="3" id="KW-0238">DNA-binding</keyword>
<keyword evidence="4" id="KW-0804">Transcription</keyword>
<comment type="similarity">
    <text evidence="1">Belongs to the LysR transcriptional regulatory family.</text>
</comment>
<dbReference type="Pfam" id="PF03466">
    <property type="entry name" value="LysR_substrate"/>
    <property type="match status" value="1"/>
</dbReference>
<evidence type="ECO:0000313" key="7">
    <source>
        <dbReference type="Proteomes" id="UP001520878"/>
    </source>
</evidence>
<dbReference type="InterPro" id="IPR037402">
    <property type="entry name" value="YidZ_PBP2"/>
</dbReference>
<dbReference type="Gene3D" id="3.40.190.10">
    <property type="entry name" value="Periplasmic binding protein-like II"/>
    <property type="match status" value="2"/>
</dbReference>
<dbReference type="Pfam" id="PF00126">
    <property type="entry name" value="HTH_1"/>
    <property type="match status" value="1"/>
</dbReference>
<evidence type="ECO:0000256" key="3">
    <source>
        <dbReference type="ARBA" id="ARBA00023125"/>
    </source>
</evidence>
<feature type="domain" description="HTH lysR-type" evidence="5">
    <location>
        <begin position="10"/>
        <end position="67"/>
    </location>
</feature>
<evidence type="ECO:0000256" key="2">
    <source>
        <dbReference type="ARBA" id="ARBA00023015"/>
    </source>
</evidence>
<accession>A0ABS8GCP4</accession>
<keyword evidence="7" id="KW-1185">Reference proteome</keyword>
<dbReference type="SUPFAM" id="SSF46785">
    <property type="entry name" value="Winged helix' DNA-binding domain"/>
    <property type="match status" value="1"/>
</dbReference>
<sequence>MMDLKAIQQLDLNLLKVFSSLYEQQNMTRTAEALNLTPSAVSHAIRRLRDALDDPLFVRDKQRMIPTPACQHMAPMIIDNLSRLRQILQQWGAFEPSTSRHHFHIGLHDALEPAVLPRLQADLLHHAPNVTVSSIKVERGQMARALASGQVDVVLDVAMPLDPPVHHQPLLDDQFCVLMARDNPNVNELTRERYFEASHISVSNRPSGPSVEDYALLQQGLSRHIAWRCQSYYAAKAMVAQSALMLTLPHMMADQLADDRVVIAPLPVTVPPISTHIYWHQHSSQDAAQQWLRERLIEVLSPQDIR</sequence>
<dbReference type="InterPro" id="IPR050389">
    <property type="entry name" value="LysR-type_TF"/>
</dbReference>
<evidence type="ECO:0000256" key="1">
    <source>
        <dbReference type="ARBA" id="ARBA00009437"/>
    </source>
</evidence>
<evidence type="ECO:0000259" key="5">
    <source>
        <dbReference type="PROSITE" id="PS50931"/>
    </source>
</evidence>
<dbReference type="SUPFAM" id="SSF53850">
    <property type="entry name" value="Periplasmic binding protein-like II"/>
    <property type="match status" value="1"/>
</dbReference>
<dbReference type="PANTHER" id="PTHR30118:SF15">
    <property type="entry name" value="TRANSCRIPTIONAL REGULATORY PROTEIN"/>
    <property type="match status" value="1"/>
</dbReference>
<keyword evidence="2" id="KW-0805">Transcription regulation</keyword>
<evidence type="ECO:0000313" key="6">
    <source>
        <dbReference type="EMBL" id="MCC2618153.1"/>
    </source>
</evidence>
<dbReference type="Gene3D" id="1.10.10.10">
    <property type="entry name" value="Winged helix-like DNA-binding domain superfamily/Winged helix DNA-binding domain"/>
    <property type="match status" value="1"/>
</dbReference>
<dbReference type="PROSITE" id="PS50931">
    <property type="entry name" value="HTH_LYSR"/>
    <property type="match status" value="1"/>
</dbReference>
<dbReference type="Proteomes" id="UP001520878">
    <property type="component" value="Unassembled WGS sequence"/>
</dbReference>
<proteinExistence type="inferred from homology"/>
<protein>
    <submittedName>
        <fullName evidence="6">LysR family transcriptional regulator</fullName>
    </submittedName>
</protein>
<dbReference type="InterPro" id="IPR005119">
    <property type="entry name" value="LysR_subst-bd"/>
</dbReference>
<organism evidence="6 7">
    <name type="scientific">Fluctibacter halophilus</name>
    <dbReference type="NCBI Taxonomy" id="226011"/>
    <lineage>
        <taxon>Bacteria</taxon>
        <taxon>Pseudomonadati</taxon>
        <taxon>Pseudomonadota</taxon>
        <taxon>Gammaproteobacteria</taxon>
        <taxon>Alteromonadales</taxon>
        <taxon>Alteromonadaceae</taxon>
        <taxon>Fluctibacter</taxon>
    </lineage>
</organism>